<dbReference type="AlphaFoldDB" id="G7EAB3"/>
<sequence>MAKRKPPADPSPSTPRNDKRAATVDQLSSSDDEAAPSTQQIKRKTRSNLSAAELRGYAIALARYVIFAEQSRKGIRRDEIVKKIMPESSRNFRFVLEAAQEYLKKTFAMELVELRQRGRGAAILEEEAAMEAAPTRKAVASSQAKGKYKAVTTSKSYVLRDLLPADILRESAAPADEPLAERVATSTLTGWFNDDGALVQWKRSDQRALVGLLHVILSLILVNGRVLASGRLFGYLARMGLAASTALPLTPALTGDTTERAPLTLTQYIAQLSEEGYLEETLKTNVSAPAPTRGRKTKQTDNDQQYDYRWGPRADAEIGEPAIARFVADVYKPARPPHPEGSRKDVSDSLVGNERTLADVAKAAGGMSGKLHEVTRAAPML</sequence>
<dbReference type="Gene3D" id="1.10.10.1210">
    <property type="entry name" value="MAGE homology domain, winged helix WH2 motif"/>
    <property type="match status" value="1"/>
</dbReference>
<dbReference type="InterPro" id="IPR037445">
    <property type="entry name" value="MAGE"/>
</dbReference>
<dbReference type="PANTHER" id="PTHR11736">
    <property type="entry name" value="MELANOMA-ASSOCIATED ANTIGEN MAGE ANTIGEN"/>
    <property type="match status" value="1"/>
</dbReference>
<dbReference type="InParanoid" id="G7EAB3"/>
<dbReference type="Gene3D" id="1.10.10.1200">
    <property type="entry name" value="MAGE homology domain, winged helix WH1 motif"/>
    <property type="match status" value="1"/>
</dbReference>
<dbReference type="PANTHER" id="PTHR11736:SF14">
    <property type="entry name" value="NSE3 HOMOLOG, SMC5-SMC6 COMPLEX COMPONENT"/>
    <property type="match status" value="1"/>
</dbReference>
<dbReference type="eggNOG" id="ENOG502S6JM">
    <property type="taxonomic scope" value="Eukaryota"/>
</dbReference>
<organism evidence="3 4">
    <name type="scientific">Mixia osmundae (strain CBS 9802 / IAM 14324 / JCM 22182 / KY 12970)</name>
    <dbReference type="NCBI Taxonomy" id="764103"/>
    <lineage>
        <taxon>Eukaryota</taxon>
        <taxon>Fungi</taxon>
        <taxon>Dikarya</taxon>
        <taxon>Basidiomycota</taxon>
        <taxon>Pucciniomycotina</taxon>
        <taxon>Mixiomycetes</taxon>
        <taxon>Mixiales</taxon>
        <taxon>Mixiaceae</taxon>
        <taxon>Mixia</taxon>
    </lineage>
</organism>
<dbReference type="OMA" id="DANDAWI"/>
<dbReference type="GO" id="GO:0005634">
    <property type="term" value="C:nucleus"/>
    <property type="evidence" value="ECO:0007669"/>
    <property type="project" value="TreeGrafter"/>
</dbReference>
<dbReference type="InterPro" id="IPR041899">
    <property type="entry name" value="MAGE_WH2"/>
</dbReference>
<evidence type="ECO:0000313" key="4">
    <source>
        <dbReference type="Proteomes" id="UP000009131"/>
    </source>
</evidence>
<dbReference type="GO" id="GO:0006281">
    <property type="term" value="P:DNA repair"/>
    <property type="evidence" value="ECO:0007669"/>
    <property type="project" value="TreeGrafter"/>
</dbReference>
<proteinExistence type="predicted"/>
<comment type="caution">
    <text evidence="3">The sequence shown here is derived from an EMBL/GenBank/DDBJ whole genome shotgun (WGS) entry which is preliminary data.</text>
</comment>
<accession>G7EAB3</accession>
<keyword evidence="4" id="KW-1185">Reference proteome</keyword>
<feature type="domain" description="MAGE" evidence="2">
    <location>
        <begin position="54"/>
        <end position="125"/>
    </location>
</feature>
<evidence type="ECO:0000259" key="2">
    <source>
        <dbReference type="PROSITE" id="PS50838"/>
    </source>
</evidence>
<reference evidence="3 4" key="1">
    <citation type="journal article" date="2011" name="J. Gen. Appl. Microbiol.">
        <title>Draft genome sequencing of the enigmatic basidiomycete Mixia osmundae.</title>
        <authorList>
            <person name="Nishida H."/>
            <person name="Nagatsuka Y."/>
            <person name="Sugiyama J."/>
        </authorList>
    </citation>
    <scope>NUCLEOTIDE SEQUENCE [LARGE SCALE GENOMIC DNA]</scope>
    <source>
        <strain evidence="4">CBS 9802 / IAM 14324 / JCM 22182 / KY 12970</strain>
    </source>
</reference>
<dbReference type="InterPro" id="IPR002190">
    <property type="entry name" value="MHD_dom"/>
</dbReference>
<dbReference type="RefSeq" id="XP_014566436.1">
    <property type="nucleotide sequence ID" value="XM_014710950.1"/>
</dbReference>
<dbReference type="SMART" id="SM01373">
    <property type="entry name" value="MAGE"/>
    <property type="match status" value="1"/>
</dbReference>
<dbReference type="STRING" id="764103.G7EAB3"/>
<protein>
    <recommendedName>
        <fullName evidence="2">MAGE domain-containing protein</fullName>
    </recommendedName>
</protein>
<evidence type="ECO:0000256" key="1">
    <source>
        <dbReference type="SAM" id="MobiDB-lite"/>
    </source>
</evidence>
<dbReference type="PROSITE" id="PS50838">
    <property type="entry name" value="MAGE"/>
    <property type="match status" value="1"/>
</dbReference>
<dbReference type="EMBL" id="BABT02000234">
    <property type="protein sequence ID" value="GAA99773.1"/>
    <property type="molecule type" value="Genomic_DNA"/>
</dbReference>
<dbReference type="Pfam" id="PF01454">
    <property type="entry name" value="MAGE"/>
    <property type="match status" value="1"/>
</dbReference>
<feature type="region of interest" description="Disordered" evidence="1">
    <location>
        <begin position="1"/>
        <end position="47"/>
    </location>
</feature>
<dbReference type="InterPro" id="IPR041898">
    <property type="entry name" value="MAGE_WH1"/>
</dbReference>
<gene>
    <name evidence="3" type="primary">Mo06476</name>
    <name evidence="3" type="ORF">E5Q_06476</name>
</gene>
<dbReference type="Proteomes" id="UP000009131">
    <property type="component" value="Unassembled WGS sequence"/>
</dbReference>
<name>G7EAB3_MIXOS</name>
<reference evidence="3 4" key="2">
    <citation type="journal article" date="2012" name="Open Biol.">
        <title>Characteristics of nucleosomes and linker DNA regions on the genome of the basidiomycete Mixia osmundae revealed by mono- and dinucleosome mapping.</title>
        <authorList>
            <person name="Nishida H."/>
            <person name="Kondo S."/>
            <person name="Matsumoto T."/>
            <person name="Suzuki Y."/>
            <person name="Yoshikawa H."/>
            <person name="Taylor T.D."/>
            <person name="Sugiyama J."/>
        </authorList>
    </citation>
    <scope>NUCLEOTIDE SEQUENCE [LARGE SCALE GENOMIC DNA]</scope>
    <source>
        <strain evidence="4">CBS 9802 / IAM 14324 / JCM 22182 / KY 12970</strain>
    </source>
</reference>
<dbReference type="HOGENOM" id="CLU_027982_0_0_1"/>
<feature type="region of interest" description="Disordered" evidence="1">
    <location>
        <begin position="282"/>
        <end position="308"/>
    </location>
</feature>
<evidence type="ECO:0000313" key="3">
    <source>
        <dbReference type="EMBL" id="GAA99773.1"/>
    </source>
</evidence>
<dbReference type="OrthoDB" id="205198at2759"/>